<organism evidence="2 3">
    <name type="scientific">Clostridium sporogenes</name>
    <dbReference type="NCBI Taxonomy" id="1509"/>
    <lineage>
        <taxon>Bacteria</taxon>
        <taxon>Bacillati</taxon>
        <taxon>Bacillota</taxon>
        <taxon>Clostridia</taxon>
        <taxon>Eubacteriales</taxon>
        <taxon>Clostridiaceae</taxon>
        <taxon>Clostridium</taxon>
    </lineage>
</organism>
<dbReference type="CDD" id="cd13225">
    <property type="entry name" value="PH-like_bacteria"/>
    <property type="match status" value="1"/>
</dbReference>
<sequence length="125" mass="14430">MGLFSGLIGNASEVNIMEVEKEYSNILAENESVEKSYRLIRDMFIFTNKRLILVDKQGMTAKKIEYHSIPYKSITHFSIETAGNFDLDAELKMWISGTQQPIEKQFNKNLNIYELQSVLANYVLK</sequence>
<gene>
    <name evidence="2" type="ORF">P9J83_04510</name>
</gene>
<proteinExistence type="predicted"/>
<evidence type="ECO:0000259" key="1">
    <source>
        <dbReference type="Pfam" id="PF08000"/>
    </source>
</evidence>
<dbReference type="Pfam" id="PF08000">
    <property type="entry name" value="bPH_1"/>
    <property type="match status" value="1"/>
</dbReference>
<dbReference type="AlphaFoldDB" id="A0AAE4FJS1"/>
<reference evidence="2" key="1">
    <citation type="submission" date="2023-04" db="EMBL/GenBank/DDBJ databases">
        <title>Assessment of the microbiological origin of a defect in Grana Padano cheese.</title>
        <authorList>
            <person name="Zago M."/>
            <person name="Rossetti L."/>
            <person name="Bonvini B."/>
            <person name="Carminati D."/>
            <person name="Giraffa G."/>
        </authorList>
    </citation>
    <scope>NUCLEOTIDE SEQUENCE</scope>
    <source>
        <strain evidence="2">4990</strain>
    </source>
</reference>
<dbReference type="SUPFAM" id="SSF50729">
    <property type="entry name" value="PH domain-like"/>
    <property type="match status" value="1"/>
</dbReference>
<dbReference type="Gene3D" id="2.30.29.50">
    <property type="entry name" value="Bacterial Pleckstrin homology domain"/>
    <property type="match status" value="1"/>
</dbReference>
<dbReference type="RefSeq" id="WP_310943030.1">
    <property type="nucleotide sequence ID" value="NZ_JARUIS010000004.1"/>
</dbReference>
<comment type="caution">
    <text evidence="2">The sequence shown here is derived from an EMBL/GenBank/DDBJ whole genome shotgun (WGS) entry which is preliminary data.</text>
</comment>
<dbReference type="PANTHER" id="PTHR35796:SF3">
    <property type="entry name" value="BHLH DOMAIN-CONTAINING PROTEIN"/>
    <property type="match status" value="1"/>
</dbReference>
<name>A0AAE4FJS1_CLOSG</name>
<feature type="domain" description="Bacterial Pleckstrin homology" evidence="1">
    <location>
        <begin position="2"/>
        <end position="123"/>
    </location>
</feature>
<evidence type="ECO:0000313" key="3">
    <source>
        <dbReference type="Proteomes" id="UP001182303"/>
    </source>
</evidence>
<dbReference type="Proteomes" id="UP001182303">
    <property type="component" value="Unassembled WGS sequence"/>
</dbReference>
<accession>A0AAE4FJS1</accession>
<dbReference type="InterPro" id="IPR012544">
    <property type="entry name" value="PHb"/>
</dbReference>
<dbReference type="PANTHER" id="PTHR35796">
    <property type="entry name" value="HYPOTHETICAL CYTOSOLIC PROTEIN"/>
    <property type="match status" value="1"/>
</dbReference>
<evidence type="ECO:0000313" key="2">
    <source>
        <dbReference type="EMBL" id="MDS1002764.1"/>
    </source>
</evidence>
<dbReference type="InterPro" id="IPR037063">
    <property type="entry name" value="PHb_sf"/>
</dbReference>
<protein>
    <submittedName>
        <fullName evidence="2">PH domain-containing protein</fullName>
    </submittedName>
</protein>
<dbReference type="EMBL" id="JARUIS010000004">
    <property type="protein sequence ID" value="MDS1002764.1"/>
    <property type="molecule type" value="Genomic_DNA"/>
</dbReference>